<evidence type="ECO:0000313" key="9">
    <source>
        <dbReference type="Proteomes" id="UP000068164"/>
    </source>
</evidence>
<comment type="subcellular location">
    <subcellularLocation>
        <location evidence="1">Cell membrane</location>
        <topology evidence="1">Multi-pass membrane protein</topology>
    </subcellularLocation>
</comment>
<sequence>MPWSQPLRLHLSIVIVFLLVSVCTPLMWLTYQHGRSSAIEAAQEKMRLLSLHALDHYRSVLDSGYSAIETSSALAPMVSAPPAEVDAKRDFLLKALQGSPKLDSLYAGYPDGSFIQAASVLTNPKWSQVLSAPSGTAFALITIGQSTDGMTSTWRFLDVNGNLLAERDSKNVTYDPRQRLWYRAAVAKDGPASVGPYVTAATQSLSLTLATPMEKDRRVVAGADVLLETISSLLNEEAISTHARGYVFDDHRRLIVHSDPSIMALILETLSNTSRDEVAAPYSGDPAFDAVRQLLLTEAGTRGGVAHFSVAGVPYMAQISPVEFSGLLKGNTLVIAAPVDDFVGPSNRLLIKTLMIAGGVLVAGIVAALVVARLISNALFSLAAEARQIGDLDFKGQGAYRSMIAEINILANALAAARDAIRNFSLYVPRELVRKIVSAGKVETGVASRQDVTLLFTDIRDFTTISEQYSPESVTALLSSYFQLMNDIVEQHNGVIVQYLGDSIFGMWNAPVPDPQHVQNGCRCALALKAAIDEFNAASRASGRPEFITRFGLHTGPAVVGSVGAQTRRQYTAMGDTVNVASRLEGMNKEFGTSILASRAITAKAGDAFRFRSLGLAQAKGRFEQIEVFELVC</sequence>
<dbReference type="GO" id="GO:0005886">
    <property type="term" value="C:plasma membrane"/>
    <property type="evidence" value="ECO:0007669"/>
    <property type="project" value="UniProtKB-SubCell"/>
</dbReference>
<dbReference type="PANTHER" id="PTHR43081">
    <property type="entry name" value="ADENYLATE CYCLASE, TERMINAL-DIFFERENTIATION SPECIFIC-RELATED"/>
    <property type="match status" value="1"/>
</dbReference>
<dbReference type="InterPro" id="IPR001054">
    <property type="entry name" value="A/G_cyclase"/>
</dbReference>
<keyword evidence="4 6" id="KW-1133">Transmembrane helix</keyword>
<dbReference type="InterPro" id="IPR033479">
    <property type="entry name" value="dCache_1"/>
</dbReference>
<name>A0A109JIL0_9HYPH</name>
<dbReference type="AlphaFoldDB" id="A0A109JIL0"/>
<comment type="caution">
    <text evidence="8">The sequence shown here is derived from an EMBL/GenBank/DDBJ whole genome shotgun (WGS) entry which is preliminary data.</text>
</comment>
<dbReference type="Pfam" id="PF00211">
    <property type="entry name" value="Guanylate_cyc"/>
    <property type="match status" value="1"/>
</dbReference>
<evidence type="ECO:0000256" key="6">
    <source>
        <dbReference type="SAM" id="Phobius"/>
    </source>
</evidence>
<dbReference type="PROSITE" id="PS50125">
    <property type="entry name" value="GUANYLATE_CYCLASE_2"/>
    <property type="match status" value="1"/>
</dbReference>
<keyword evidence="9" id="KW-1185">Reference proteome</keyword>
<proteinExistence type="predicted"/>
<keyword evidence="3 6" id="KW-0812">Transmembrane</keyword>
<dbReference type="Proteomes" id="UP000068164">
    <property type="component" value="Unassembled WGS sequence"/>
</dbReference>
<evidence type="ECO:0000256" key="2">
    <source>
        <dbReference type="ARBA" id="ARBA00022475"/>
    </source>
</evidence>
<dbReference type="PANTHER" id="PTHR43081:SF1">
    <property type="entry name" value="ADENYLATE CYCLASE, TERMINAL-DIFFERENTIATION SPECIFIC"/>
    <property type="match status" value="1"/>
</dbReference>
<dbReference type="CDD" id="cd07302">
    <property type="entry name" value="CHD"/>
    <property type="match status" value="1"/>
</dbReference>
<feature type="domain" description="Guanylate cyclase" evidence="7">
    <location>
        <begin position="453"/>
        <end position="585"/>
    </location>
</feature>
<gene>
    <name evidence="8" type="ORF">AS026_10180</name>
</gene>
<dbReference type="Gene3D" id="3.30.70.1230">
    <property type="entry name" value="Nucleotide cyclase"/>
    <property type="match status" value="1"/>
</dbReference>
<evidence type="ECO:0000259" key="7">
    <source>
        <dbReference type="PROSITE" id="PS50125"/>
    </source>
</evidence>
<dbReference type="Gene3D" id="3.30.450.20">
    <property type="entry name" value="PAS domain"/>
    <property type="match status" value="2"/>
</dbReference>
<feature type="transmembrane region" description="Helical" evidence="6">
    <location>
        <begin position="354"/>
        <end position="375"/>
    </location>
</feature>
<dbReference type="GO" id="GO:0035556">
    <property type="term" value="P:intracellular signal transduction"/>
    <property type="evidence" value="ECO:0007669"/>
    <property type="project" value="InterPro"/>
</dbReference>
<evidence type="ECO:0000256" key="1">
    <source>
        <dbReference type="ARBA" id="ARBA00004651"/>
    </source>
</evidence>
<organism evidence="8 9">
    <name type="scientific">Rhizobium altiplani</name>
    <dbReference type="NCBI Taxonomy" id="1864509"/>
    <lineage>
        <taxon>Bacteria</taxon>
        <taxon>Pseudomonadati</taxon>
        <taxon>Pseudomonadota</taxon>
        <taxon>Alphaproteobacteria</taxon>
        <taxon>Hyphomicrobiales</taxon>
        <taxon>Rhizobiaceae</taxon>
        <taxon>Rhizobium/Agrobacterium group</taxon>
        <taxon>Rhizobium</taxon>
    </lineage>
</organism>
<dbReference type="InterPro" id="IPR029787">
    <property type="entry name" value="Nucleotide_cyclase"/>
</dbReference>
<protein>
    <submittedName>
        <fullName evidence="8">Cyclase</fullName>
    </submittedName>
</protein>
<keyword evidence="5 6" id="KW-0472">Membrane</keyword>
<dbReference type="SMART" id="SM00044">
    <property type="entry name" value="CYCc"/>
    <property type="match status" value="1"/>
</dbReference>
<keyword evidence="2" id="KW-1003">Cell membrane</keyword>
<dbReference type="GO" id="GO:0006171">
    <property type="term" value="P:cAMP biosynthetic process"/>
    <property type="evidence" value="ECO:0007669"/>
    <property type="project" value="TreeGrafter"/>
</dbReference>
<evidence type="ECO:0000256" key="4">
    <source>
        <dbReference type="ARBA" id="ARBA00022989"/>
    </source>
</evidence>
<evidence type="ECO:0000256" key="5">
    <source>
        <dbReference type="ARBA" id="ARBA00023136"/>
    </source>
</evidence>
<accession>A0A109JIL0</accession>
<dbReference type="EMBL" id="LNCD01000088">
    <property type="protein sequence ID" value="KWV49718.1"/>
    <property type="molecule type" value="Genomic_DNA"/>
</dbReference>
<dbReference type="SUPFAM" id="SSF55073">
    <property type="entry name" value="Nucleotide cyclase"/>
    <property type="match status" value="1"/>
</dbReference>
<evidence type="ECO:0000256" key="3">
    <source>
        <dbReference type="ARBA" id="ARBA00022692"/>
    </source>
</evidence>
<dbReference type="Pfam" id="PF02743">
    <property type="entry name" value="dCache_1"/>
    <property type="match status" value="1"/>
</dbReference>
<dbReference type="InterPro" id="IPR050697">
    <property type="entry name" value="Adenylyl/Guanylyl_Cyclase_3/4"/>
</dbReference>
<reference evidence="8 9" key="1">
    <citation type="submission" date="2015-11" db="EMBL/GenBank/DDBJ databases">
        <title>Draft Genome Sequence of the Strain BR 10423 (Rhizobium sp.) isolated from nodules of Mimosa pudica.</title>
        <authorList>
            <person name="Barauna A.C."/>
            <person name="Zilli J.E."/>
            <person name="Simoes-Araujo J.L."/>
            <person name="Reis V.M."/>
            <person name="James E.K."/>
            <person name="Reis F.B.Jr."/>
            <person name="Rouws L.F."/>
            <person name="Passos S.R."/>
            <person name="Gois S.R."/>
        </authorList>
    </citation>
    <scope>NUCLEOTIDE SEQUENCE [LARGE SCALE GENOMIC DNA]</scope>
    <source>
        <strain evidence="8 9">BR10423</strain>
    </source>
</reference>
<evidence type="ECO:0000313" key="8">
    <source>
        <dbReference type="EMBL" id="KWV49718.1"/>
    </source>
</evidence>
<dbReference type="GO" id="GO:0004016">
    <property type="term" value="F:adenylate cyclase activity"/>
    <property type="evidence" value="ECO:0007669"/>
    <property type="project" value="UniProtKB-ARBA"/>
</dbReference>
<feature type="transmembrane region" description="Helical" evidence="6">
    <location>
        <begin position="12"/>
        <end position="31"/>
    </location>
</feature>